<dbReference type="GO" id="GO:0031965">
    <property type="term" value="C:nuclear membrane"/>
    <property type="evidence" value="ECO:0007669"/>
    <property type="project" value="UniProtKB-SubCell"/>
</dbReference>
<keyword evidence="2 7" id="KW-0812">Transmembrane</keyword>
<name>A0A1E1K3S0_9HELO</name>
<keyword evidence="3 7" id="KW-1133">Transmembrane helix</keyword>
<organism evidence="8 9">
    <name type="scientific">Rhynchosporium agropyri</name>
    <dbReference type="NCBI Taxonomy" id="914238"/>
    <lineage>
        <taxon>Eukaryota</taxon>
        <taxon>Fungi</taxon>
        <taxon>Dikarya</taxon>
        <taxon>Ascomycota</taxon>
        <taxon>Pezizomycotina</taxon>
        <taxon>Leotiomycetes</taxon>
        <taxon>Helotiales</taxon>
        <taxon>Ploettnerulaceae</taxon>
        <taxon>Rhynchosporium</taxon>
    </lineage>
</organism>
<dbReference type="PANTHER" id="PTHR12265:SF30">
    <property type="entry name" value="TRANSMEMBRANE PROTEIN 53"/>
    <property type="match status" value="1"/>
</dbReference>
<gene>
    <name evidence="8" type="ORF">RAG0_03281</name>
</gene>
<protein>
    <recommendedName>
        <fullName evidence="10">Indole-diterpene biosynthesis protein PaxU</fullName>
    </recommendedName>
</protein>
<dbReference type="PANTHER" id="PTHR12265">
    <property type="entry name" value="TRANSMEMBRANE PROTEIN 53"/>
    <property type="match status" value="1"/>
</dbReference>
<evidence type="ECO:0000256" key="3">
    <source>
        <dbReference type="ARBA" id="ARBA00022989"/>
    </source>
</evidence>
<evidence type="ECO:0008006" key="10">
    <source>
        <dbReference type="Google" id="ProtNLM"/>
    </source>
</evidence>
<dbReference type="Pfam" id="PF05705">
    <property type="entry name" value="DUF829"/>
    <property type="match status" value="1"/>
</dbReference>
<sequence length="302" mass="34586">MPSRIEPESIALKASTPPAKPLSAFKRLSQVVSLYTPSDPPNLASPTHPTTILFCSWMNASPKHIDYYTRTYMSLYPLARIILITINTKQFMLETEVRRRKDIAEAITALLAEDQSTQRLHVHSLSNGGAKRVYEVMGAYKTRTGKTLQVKTHIIDSSPGIPRFRRDLHALTMPFRNISLFLRLAFTSIVYVAVCVVYVVVNWLPKSVWHQLVWDPTFGFYNKEISDEKCLKAYIYSKEDMAIDWKDVEAHAKVTKEKGYRVVTKLVEGAEHVQQFRGKGGEQDYWMWIQSIWEIGMGIGEK</sequence>
<dbReference type="Proteomes" id="UP000178912">
    <property type="component" value="Unassembled WGS sequence"/>
</dbReference>
<keyword evidence="5" id="KW-0539">Nucleus</keyword>
<evidence type="ECO:0000256" key="1">
    <source>
        <dbReference type="ARBA" id="ARBA00004126"/>
    </source>
</evidence>
<dbReference type="AlphaFoldDB" id="A0A1E1K3S0"/>
<evidence type="ECO:0000256" key="4">
    <source>
        <dbReference type="ARBA" id="ARBA00023136"/>
    </source>
</evidence>
<accession>A0A1E1K3S0</accession>
<evidence type="ECO:0000256" key="7">
    <source>
        <dbReference type="SAM" id="Phobius"/>
    </source>
</evidence>
<keyword evidence="9" id="KW-1185">Reference proteome</keyword>
<comment type="subcellular location">
    <subcellularLocation>
        <location evidence="6">Endomembrane system</location>
        <topology evidence="6">Single-pass membrane protein</topology>
    </subcellularLocation>
    <subcellularLocation>
        <location evidence="1">Nucleus membrane</location>
    </subcellularLocation>
</comment>
<reference evidence="9" key="1">
    <citation type="submission" date="2016-03" db="EMBL/GenBank/DDBJ databases">
        <authorList>
            <person name="Guldener U."/>
        </authorList>
    </citation>
    <scope>NUCLEOTIDE SEQUENCE [LARGE SCALE GENOMIC DNA]</scope>
    <source>
        <strain evidence="9">04CH-RAC-A.6.1</strain>
    </source>
</reference>
<evidence type="ECO:0000313" key="9">
    <source>
        <dbReference type="Proteomes" id="UP000178912"/>
    </source>
</evidence>
<feature type="transmembrane region" description="Helical" evidence="7">
    <location>
        <begin position="180"/>
        <end position="201"/>
    </location>
</feature>
<evidence type="ECO:0000256" key="5">
    <source>
        <dbReference type="ARBA" id="ARBA00023242"/>
    </source>
</evidence>
<dbReference type="OrthoDB" id="77878at2759"/>
<dbReference type="EMBL" id="FJUX01000013">
    <property type="protein sequence ID" value="CZS92767.1"/>
    <property type="molecule type" value="Genomic_DNA"/>
</dbReference>
<keyword evidence="4 7" id="KW-0472">Membrane</keyword>
<dbReference type="InterPro" id="IPR008547">
    <property type="entry name" value="DUF829_TMEM53"/>
</dbReference>
<evidence type="ECO:0000313" key="8">
    <source>
        <dbReference type="EMBL" id="CZS92767.1"/>
    </source>
</evidence>
<proteinExistence type="predicted"/>
<evidence type="ECO:0000256" key="2">
    <source>
        <dbReference type="ARBA" id="ARBA00022692"/>
    </source>
</evidence>
<evidence type="ECO:0000256" key="6">
    <source>
        <dbReference type="ARBA" id="ARBA00037847"/>
    </source>
</evidence>